<dbReference type="InterPro" id="IPR058625">
    <property type="entry name" value="MdtA-like_BSH"/>
</dbReference>
<evidence type="ECO:0000259" key="3">
    <source>
        <dbReference type="Pfam" id="PF25917"/>
    </source>
</evidence>
<dbReference type="AlphaFoldDB" id="A0A0A1VTQ0"/>
<dbReference type="PROSITE" id="PS51257">
    <property type="entry name" value="PROKAR_LIPOPROTEIN"/>
    <property type="match status" value="1"/>
</dbReference>
<proteinExistence type="inferred from homology"/>
<evidence type="ECO:0000256" key="1">
    <source>
        <dbReference type="ARBA" id="ARBA00009477"/>
    </source>
</evidence>
<dbReference type="PANTHER" id="PTHR30469">
    <property type="entry name" value="MULTIDRUG RESISTANCE PROTEIN MDTA"/>
    <property type="match status" value="1"/>
</dbReference>
<comment type="similarity">
    <text evidence="1">Belongs to the membrane fusion protein (MFP) (TC 8.A.1) family.</text>
</comment>
<reference evidence="5" key="1">
    <citation type="journal article" date="2015" name="Genome">
        <title>Whole Genome Sequence of the Non-Microcystin-Producing Microcystis aeruginosa Strain NIES-44.</title>
        <authorList>
            <person name="Okano K."/>
            <person name="Miyata N."/>
            <person name="Ozaki Y."/>
        </authorList>
    </citation>
    <scope>NUCLEOTIDE SEQUENCE [LARGE SCALE GENOMIC DNA]</scope>
    <source>
        <strain evidence="5">NIES-44</strain>
    </source>
</reference>
<dbReference type="NCBIfam" id="TIGR01730">
    <property type="entry name" value="RND_mfp"/>
    <property type="match status" value="1"/>
</dbReference>
<sequence>MIKRSVNVSRAIGSSIAVSLIITGCAPQTPQATGPAAVPVKLQTLGTDKLVQSSEFVGTLIAQERVSVSPQITGRIRSIFVKSGDQVTQGQKIAELDPEQQQQQVNASIGQVNSAKANLNGSEADLRQRQAQARANKAQIAQNRANVANAEANVKSQIATLSAAEADLQRARANLDLAEKNLTRAEFLVKQGAQPQQDLDDRRRDIQAARAEVEARSKNRDAARQQVTAARATLQANKEALNIAIQNELASRQQVAAAEATVNSRQAAVASAEGQLGATRQNLVFNTITAPIDGFVGDFNQRKVGDIISLGEELTSLTNNKTLELNVQIPVELQPRLRVGLPVEIINPDGSAGVRGQVTFISPTVSQATQSVLVKFAFTNDGSLRNNQYVRTRLIWDQKPGVLIPTTAVTSIGAQNFVFVAEKEKAKEGQENDEERLVVRQKPIQVGTIQGQAYQVISGVNAGERIAINNILSLRDGTAITVSQQ</sequence>
<feature type="coiled-coil region" evidence="2">
    <location>
        <begin position="147"/>
        <end position="226"/>
    </location>
</feature>
<accession>A0A0A1VTQ0</accession>
<dbReference type="GO" id="GO:1990281">
    <property type="term" value="C:efflux pump complex"/>
    <property type="evidence" value="ECO:0007669"/>
    <property type="project" value="TreeGrafter"/>
</dbReference>
<dbReference type="SUPFAM" id="SSF111369">
    <property type="entry name" value="HlyD-like secretion proteins"/>
    <property type="match status" value="3"/>
</dbReference>
<name>A0A0A1VTQ0_MICAE</name>
<dbReference type="Gene3D" id="2.40.50.100">
    <property type="match status" value="2"/>
</dbReference>
<dbReference type="Proteomes" id="UP000030321">
    <property type="component" value="Unassembled WGS sequence"/>
</dbReference>
<dbReference type="InterPro" id="IPR006143">
    <property type="entry name" value="RND_pump_MFP"/>
</dbReference>
<dbReference type="Gene3D" id="2.40.30.170">
    <property type="match status" value="1"/>
</dbReference>
<evidence type="ECO:0000256" key="2">
    <source>
        <dbReference type="SAM" id="Coils"/>
    </source>
</evidence>
<keyword evidence="2" id="KW-0175">Coiled coil</keyword>
<evidence type="ECO:0000313" key="5">
    <source>
        <dbReference type="Proteomes" id="UP000030321"/>
    </source>
</evidence>
<dbReference type="EMBL" id="BBPA01000030">
    <property type="protein sequence ID" value="GAL92934.1"/>
    <property type="molecule type" value="Genomic_DNA"/>
</dbReference>
<dbReference type="Gene3D" id="1.10.287.470">
    <property type="entry name" value="Helix hairpin bin"/>
    <property type="match status" value="2"/>
</dbReference>
<dbReference type="Pfam" id="PF25917">
    <property type="entry name" value="BSH_RND"/>
    <property type="match status" value="1"/>
</dbReference>
<dbReference type="GO" id="GO:0015562">
    <property type="term" value="F:efflux transmembrane transporter activity"/>
    <property type="evidence" value="ECO:0007669"/>
    <property type="project" value="TreeGrafter"/>
</dbReference>
<comment type="caution">
    <text evidence="4">The sequence shown here is derived from an EMBL/GenBank/DDBJ whole genome shotgun (WGS) entry which is preliminary data.</text>
</comment>
<organism evidence="4 5">
    <name type="scientific">Microcystis aeruginosa NIES-44</name>
    <dbReference type="NCBI Taxonomy" id="449439"/>
    <lineage>
        <taxon>Bacteria</taxon>
        <taxon>Bacillati</taxon>
        <taxon>Cyanobacteriota</taxon>
        <taxon>Cyanophyceae</taxon>
        <taxon>Oscillatoriophycideae</taxon>
        <taxon>Chroococcales</taxon>
        <taxon>Microcystaceae</taxon>
        <taxon>Microcystis</taxon>
    </lineage>
</organism>
<dbReference type="Gene3D" id="2.40.420.20">
    <property type="match status" value="1"/>
</dbReference>
<protein>
    <submittedName>
        <fullName evidence="4">Probable RND efflux membrane fusion protein</fullName>
    </submittedName>
</protein>
<feature type="domain" description="Multidrug resistance protein MdtA-like barrel-sandwich hybrid" evidence="3">
    <location>
        <begin position="65"/>
        <end position="315"/>
    </location>
</feature>
<dbReference type="PANTHER" id="PTHR30469:SF39">
    <property type="entry name" value="SLL0180 PROTEIN"/>
    <property type="match status" value="1"/>
</dbReference>
<evidence type="ECO:0000313" key="4">
    <source>
        <dbReference type="EMBL" id="GAL92934.1"/>
    </source>
</evidence>
<gene>
    <name evidence="4" type="ORF">N44_01621</name>
</gene>
<dbReference type="RefSeq" id="WP_045358667.1">
    <property type="nucleotide sequence ID" value="NZ_BBPA01000030.1"/>
</dbReference>